<feature type="compositionally biased region" description="Basic and acidic residues" evidence="1">
    <location>
        <begin position="35"/>
        <end position="49"/>
    </location>
</feature>
<protein>
    <submittedName>
        <fullName evidence="2">Uncharacterized protein</fullName>
    </submittedName>
</protein>
<organism evidence="2 3">
    <name type="scientific">Carboxylicivirga linearis</name>
    <dbReference type="NCBI Taxonomy" id="1628157"/>
    <lineage>
        <taxon>Bacteria</taxon>
        <taxon>Pseudomonadati</taxon>
        <taxon>Bacteroidota</taxon>
        <taxon>Bacteroidia</taxon>
        <taxon>Marinilabiliales</taxon>
        <taxon>Marinilabiliaceae</taxon>
        <taxon>Carboxylicivirga</taxon>
    </lineage>
</organism>
<keyword evidence="3" id="KW-1185">Reference proteome</keyword>
<sequence>MNKRMKNHTATFKEGGKVKKMEFSTDNPDSSKSALKRDAKSEYRRRGGDLSEIEDLDVD</sequence>
<accession>A0ABS5JZS5</accession>
<evidence type="ECO:0000313" key="3">
    <source>
        <dbReference type="Proteomes" id="UP000708576"/>
    </source>
</evidence>
<proteinExistence type="predicted"/>
<evidence type="ECO:0000313" key="2">
    <source>
        <dbReference type="EMBL" id="MBS2100407.1"/>
    </source>
</evidence>
<dbReference type="Proteomes" id="UP000708576">
    <property type="component" value="Unassembled WGS sequence"/>
</dbReference>
<comment type="caution">
    <text evidence="2">The sequence shown here is derived from an EMBL/GenBank/DDBJ whole genome shotgun (WGS) entry which is preliminary data.</text>
</comment>
<feature type="region of interest" description="Disordered" evidence="1">
    <location>
        <begin position="1"/>
        <end position="59"/>
    </location>
</feature>
<reference evidence="2 3" key="1">
    <citation type="journal article" date="2015" name="Int. J. Syst. Evol. Microbiol.">
        <title>Carboxylicivirga linearis sp. nov., isolated from a sea cucumber culture pond.</title>
        <authorList>
            <person name="Wang F.Q."/>
            <person name="Zhou Y.X."/>
            <person name="Lin X.Z."/>
            <person name="Chen G.J."/>
            <person name="Du Z.J."/>
        </authorList>
    </citation>
    <scope>NUCLEOTIDE SEQUENCE [LARGE SCALE GENOMIC DNA]</scope>
    <source>
        <strain evidence="2 3">FB218</strain>
    </source>
</reference>
<evidence type="ECO:0000256" key="1">
    <source>
        <dbReference type="SAM" id="MobiDB-lite"/>
    </source>
</evidence>
<dbReference type="RefSeq" id="WP_212218183.1">
    <property type="nucleotide sequence ID" value="NZ_JAGUCO010000023.1"/>
</dbReference>
<feature type="compositionally biased region" description="Basic and acidic residues" evidence="1">
    <location>
        <begin position="14"/>
        <end position="23"/>
    </location>
</feature>
<gene>
    <name evidence="2" type="ORF">KEM10_19130</name>
</gene>
<dbReference type="EMBL" id="JAGUCO010000023">
    <property type="protein sequence ID" value="MBS2100407.1"/>
    <property type="molecule type" value="Genomic_DNA"/>
</dbReference>
<name>A0ABS5JZS5_9BACT</name>
<feature type="compositionally biased region" description="Polar residues" evidence="1">
    <location>
        <begin position="24"/>
        <end position="33"/>
    </location>
</feature>